<keyword evidence="4" id="KW-1185">Reference proteome</keyword>
<feature type="chain" id="PRO_5032518918" evidence="2">
    <location>
        <begin position="24"/>
        <end position="203"/>
    </location>
</feature>
<comment type="caution">
    <text evidence="3">The sequence shown here is derived from an EMBL/GenBank/DDBJ whole genome shotgun (WGS) entry which is preliminary data.</text>
</comment>
<organism evidence="3 4">
    <name type="scientific">Symbiodinium natans</name>
    <dbReference type="NCBI Taxonomy" id="878477"/>
    <lineage>
        <taxon>Eukaryota</taxon>
        <taxon>Sar</taxon>
        <taxon>Alveolata</taxon>
        <taxon>Dinophyceae</taxon>
        <taxon>Suessiales</taxon>
        <taxon>Symbiodiniaceae</taxon>
        <taxon>Symbiodinium</taxon>
    </lineage>
</organism>
<dbReference type="Proteomes" id="UP000604046">
    <property type="component" value="Unassembled WGS sequence"/>
</dbReference>
<accession>A0A812IHG4</accession>
<evidence type="ECO:0000313" key="4">
    <source>
        <dbReference type="Proteomes" id="UP000604046"/>
    </source>
</evidence>
<keyword evidence="1" id="KW-1133">Transmembrane helix</keyword>
<dbReference type="EMBL" id="CAJNDS010000247">
    <property type="protein sequence ID" value="CAE7033765.1"/>
    <property type="molecule type" value="Genomic_DNA"/>
</dbReference>
<evidence type="ECO:0000256" key="1">
    <source>
        <dbReference type="SAM" id="Phobius"/>
    </source>
</evidence>
<keyword evidence="1" id="KW-0812">Transmembrane</keyword>
<proteinExistence type="predicted"/>
<dbReference type="AlphaFoldDB" id="A0A812IHG4"/>
<name>A0A812IHG4_9DINO</name>
<evidence type="ECO:0000256" key="2">
    <source>
        <dbReference type="SAM" id="SignalP"/>
    </source>
</evidence>
<sequence>MIVFLVATAAMCWLSYYLMLVYASSCASLQSQLEQFTFGKLDCACCAKGHASEDEHCDRKTISQCISVWFGSTEQFERAARQEVQHALQQQLGKALCPYSLHLQLEVPFLWAGLDTASARFRAGDWEEGLWLVLGGLVWFLLIIPAIYRLTISAILRLKRLLEENLGFTPGGLLWMGIVIPPSLLTLLRFHECFRAVAPAVSE</sequence>
<evidence type="ECO:0000313" key="3">
    <source>
        <dbReference type="EMBL" id="CAE7033765.1"/>
    </source>
</evidence>
<reference evidence="3" key="1">
    <citation type="submission" date="2021-02" db="EMBL/GenBank/DDBJ databases">
        <authorList>
            <person name="Dougan E. K."/>
            <person name="Rhodes N."/>
            <person name="Thang M."/>
            <person name="Chan C."/>
        </authorList>
    </citation>
    <scope>NUCLEOTIDE SEQUENCE</scope>
</reference>
<feature type="signal peptide" evidence="2">
    <location>
        <begin position="1"/>
        <end position="23"/>
    </location>
</feature>
<gene>
    <name evidence="3" type="primary">cpr6</name>
    <name evidence="3" type="ORF">SNAT2548_LOCUS4050</name>
</gene>
<protein>
    <submittedName>
        <fullName evidence="3">Cpr6 protein</fullName>
    </submittedName>
</protein>
<keyword evidence="2" id="KW-0732">Signal</keyword>
<keyword evidence="1" id="KW-0472">Membrane</keyword>
<feature type="transmembrane region" description="Helical" evidence="1">
    <location>
        <begin position="130"/>
        <end position="150"/>
    </location>
</feature>